<comment type="caution">
    <text evidence="1">The sequence shown here is derived from an EMBL/GenBank/DDBJ whole genome shotgun (WGS) entry which is preliminary data.</text>
</comment>
<dbReference type="Pfam" id="PF09366">
    <property type="entry name" value="DUF1997"/>
    <property type="match status" value="1"/>
</dbReference>
<name>A0A7C3KFY6_9CYAN</name>
<reference evidence="1" key="1">
    <citation type="journal article" date="2020" name="mSystems">
        <title>Genome- and Community-Level Interaction Insights into Carbon Utilization and Element Cycling Functions of Hydrothermarchaeota in Hydrothermal Sediment.</title>
        <authorList>
            <person name="Zhou Z."/>
            <person name="Liu Y."/>
            <person name="Xu W."/>
            <person name="Pan J."/>
            <person name="Luo Z.H."/>
            <person name="Li M."/>
        </authorList>
    </citation>
    <scope>NUCLEOTIDE SEQUENCE [LARGE SCALE GENOMIC DNA]</scope>
    <source>
        <strain evidence="1">SpSt-418</strain>
    </source>
</reference>
<organism evidence="1">
    <name type="scientific">Oscillatoriales cyanobacterium SpSt-418</name>
    <dbReference type="NCBI Taxonomy" id="2282169"/>
    <lineage>
        <taxon>Bacteria</taxon>
        <taxon>Bacillati</taxon>
        <taxon>Cyanobacteriota</taxon>
        <taxon>Cyanophyceae</taxon>
        <taxon>Oscillatoriophycideae</taxon>
        <taxon>Oscillatoriales</taxon>
    </lineage>
</organism>
<sequence length="194" mass="21828">MELRFHACQIVEISVAEQPVPIQHYLRQPRRVVNALAHSSQIEAMGGDLYRLKMRPIAFMMLSLQPIVDMRVWAEPDGTIEIRSTGCEIRGFQYVNQRFSLDLVGKLQPMSHQSQTLLKGRADLAVAVEIPPAMRLTPRAFLETTGNSLLKSVLLTIKQRLMHHLLTDYYTWVADNPPAQAATNGLLTSNNPIA</sequence>
<proteinExistence type="predicted"/>
<evidence type="ECO:0000313" key="1">
    <source>
        <dbReference type="EMBL" id="HFM98342.1"/>
    </source>
</evidence>
<dbReference type="EMBL" id="DSRU01000165">
    <property type="protein sequence ID" value="HFM98342.1"/>
    <property type="molecule type" value="Genomic_DNA"/>
</dbReference>
<dbReference type="InterPro" id="IPR023393">
    <property type="entry name" value="START-like_dom_sf"/>
</dbReference>
<accession>A0A7C3KFY6</accession>
<protein>
    <submittedName>
        <fullName evidence="1">DUF1997 domain-containing protein</fullName>
    </submittedName>
</protein>
<dbReference type="AlphaFoldDB" id="A0A7C3KFY6"/>
<dbReference type="InterPro" id="IPR018971">
    <property type="entry name" value="DUF1997"/>
</dbReference>
<dbReference type="PANTHER" id="PTHR34133:SF8">
    <property type="entry name" value="OS07G0633000 PROTEIN"/>
    <property type="match status" value="1"/>
</dbReference>
<dbReference type="Gene3D" id="3.30.530.20">
    <property type="match status" value="1"/>
</dbReference>
<dbReference type="PANTHER" id="PTHR34133">
    <property type="entry name" value="OS07G0633000 PROTEIN"/>
    <property type="match status" value="1"/>
</dbReference>
<gene>
    <name evidence="1" type="ORF">ENR64_11410</name>
</gene>